<name>A0AAD5WRK2_9PEZI</name>
<feature type="region of interest" description="Disordered" evidence="1">
    <location>
        <begin position="118"/>
        <end position="149"/>
    </location>
</feature>
<dbReference type="Proteomes" id="UP001201980">
    <property type="component" value="Unassembled WGS sequence"/>
</dbReference>
<evidence type="ECO:0000256" key="3">
    <source>
        <dbReference type="SAM" id="SignalP"/>
    </source>
</evidence>
<accession>A0AAD5WRK2</accession>
<dbReference type="EMBL" id="JAKWBI020000264">
    <property type="protein sequence ID" value="KAJ2897631.1"/>
    <property type="molecule type" value="Genomic_DNA"/>
</dbReference>
<gene>
    <name evidence="4" type="ORF">MKZ38_004531</name>
</gene>
<keyword evidence="3" id="KW-0732">Signal</keyword>
<feature type="transmembrane region" description="Helical" evidence="2">
    <location>
        <begin position="205"/>
        <end position="226"/>
    </location>
</feature>
<keyword evidence="2" id="KW-1133">Transmembrane helix</keyword>
<evidence type="ECO:0000256" key="2">
    <source>
        <dbReference type="SAM" id="Phobius"/>
    </source>
</evidence>
<feature type="signal peptide" evidence="3">
    <location>
        <begin position="1"/>
        <end position="24"/>
    </location>
</feature>
<evidence type="ECO:0000256" key="1">
    <source>
        <dbReference type="SAM" id="MobiDB-lite"/>
    </source>
</evidence>
<reference evidence="4" key="1">
    <citation type="submission" date="2022-07" db="EMBL/GenBank/DDBJ databases">
        <title>Draft genome sequence of Zalerion maritima ATCC 34329, a (micro)plastics degrading marine fungus.</title>
        <authorList>
            <person name="Paco A."/>
            <person name="Goncalves M.F.M."/>
            <person name="Rocha-Santos T.A.P."/>
            <person name="Alves A."/>
        </authorList>
    </citation>
    <scope>NUCLEOTIDE SEQUENCE</scope>
    <source>
        <strain evidence="4">ATCC 34329</strain>
    </source>
</reference>
<evidence type="ECO:0000313" key="4">
    <source>
        <dbReference type="EMBL" id="KAJ2897631.1"/>
    </source>
</evidence>
<feature type="region of interest" description="Disordered" evidence="1">
    <location>
        <begin position="325"/>
        <end position="374"/>
    </location>
</feature>
<protein>
    <submittedName>
        <fullName evidence="4">Uncharacterized protein</fullName>
    </submittedName>
</protein>
<keyword evidence="5" id="KW-1185">Reference proteome</keyword>
<keyword evidence="2" id="KW-0472">Membrane</keyword>
<keyword evidence="2" id="KW-0812">Transmembrane</keyword>
<sequence length="374" mass="38683">MREAMSLRSIVLSSLFLLPGAVVAVENDFSTYPSAAESCLYSSVDGSGCNGDTVADNNQCLCGNEQGGWVTLVAQCLGSTGVDSSTISDTYSQMTTNCGDSDTPLALSREDFFNTVDEASSSTTSSTSSATDSSSSSKQTTADTTATSGTSTVVVTISGSATTLTTVVQPTNSGTATATETSSSSTSTGSADDNDSSGMSNTTKIGIIAGCVGVAVVGIIAAIYFIMRRRLKAARRAQVESHPMLGQQPSTAFPPADPTLPSQTPTVIPSPHPSAMHGGSPAFAAAGVYKDDDKWRQSGAWTPAQGGGYPPQTQWGQQQMMQNQVPPQGQMHAPYAVPGNQPPQTHFAAELPDNQDVRFHELGDSTPQGPTQGR</sequence>
<evidence type="ECO:0000313" key="5">
    <source>
        <dbReference type="Proteomes" id="UP001201980"/>
    </source>
</evidence>
<dbReference type="AlphaFoldDB" id="A0AAD5WRK2"/>
<feature type="compositionally biased region" description="Polar residues" evidence="1">
    <location>
        <begin position="365"/>
        <end position="374"/>
    </location>
</feature>
<feature type="chain" id="PRO_5042288533" evidence="3">
    <location>
        <begin position="25"/>
        <end position="374"/>
    </location>
</feature>
<feature type="compositionally biased region" description="Low complexity" evidence="1">
    <location>
        <begin position="171"/>
        <end position="191"/>
    </location>
</feature>
<organism evidence="4 5">
    <name type="scientific">Zalerion maritima</name>
    <dbReference type="NCBI Taxonomy" id="339359"/>
    <lineage>
        <taxon>Eukaryota</taxon>
        <taxon>Fungi</taxon>
        <taxon>Dikarya</taxon>
        <taxon>Ascomycota</taxon>
        <taxon>Pezizomycotina</taxon>
        <taxon>Sordariomycetes</taxon>
        <taxon>Lulworthiomycetidae</taxon>
        <taxon>Lulworthiales</taxon>
        <taxon>Lulworthiaceae</taxon>
        <taxon>Zalerion</taxon>
    </lineage>
</organism>
<proteinExistence type="predicted"/>
<feature type="region of interest" description="Disordered" evidence="1">
    <location>
        <begin position="171"/>
        <end position="198"/>
    </location>
</feature>
<comment type="caution">
    <text evidence="4">The sequence shown here is derived from an EMBL/GenBank/DDBJ whole genome shotgun (WGS) entry which is preliminary data.</text>
</comment>